<organism evidence="7 8">
    <name type="scientific">Cryobacterium psychrotolerans</name>
    <dbReference type="NCBI Taxonomy" id="386301"/>
    <lineage>
        <taxon>Bacteria</taxon>
        <taxon>Bacillati</taxon>
        <taxon>Actinomycetota</taxon>
        <taxon>Actinomycetes</taxon>
        <taxon>Micrococcales</taxon>
        <taxon>Microbacteriaceae</taxon>
        <taxon>Cryobacterium</taxon>
    </lineage>
</organism>
<evidence type="ECO:0000256" key="3">
    <source>
        <dbReference type="ARBA" id="ARBA00022723"/>
    </source>
</evidence>
<keyword evidence="5" id="KW-0460">Magnesium</keyword>
<sequence>MHPSEAPRPANDAEPAATVILLRDSARGIEVLLLERPHHRGSFAGAWVFPGGRVDPEDAAAVAAGDEQAAARQAAARETLEETGLTVTVESLVTVARWTPSETQARRFQTWFYYAKAPGDPVMLNPDESVDHIWISPADALERHASGLFRLAPPTWVSLSALVGADSADHALARARAAAPDYFESRFHADPRVVLWEGDVSFGAPELVDAEGPRHRLDMTVLPWRYERTS</sequence>
<evidence type="ECO:0000313" key="8">
    <source>
        <dbReference type="Proteomes" id="UP000198701"/>
    </source>
</evidence>
<dbReference type="InterPro" id="IPR020476">
    <property type="entry name" value="Nudix_hydrolase"/>
</dbReference>
<dbReference type="GO" id="GO:0016818">
    <property type="term" value="F:hydrolase activity, acting on acid anhydrides, in phosphorus-containing anhydrides"/>
    <property type="evidence" value="ECO:0007669"/>
    <property type="project" value="InterPro"/>
</dbReference>
<evidence type="ECO:0000313" key="7">
    <source>
        <dbReference type="EMBL" id="SDK59907.1"/>
    </source>
</evidence>
<keyword evidence="8" id="KW-1185">Reference proteome</keyword>
<proteinExistence type="predicted"/>
<dbReference type="Pfam" id="PF00293">
    <property type="entry name" value="NUDIX"/>
    <property type="match status" value="1"/>
</dbReference>
<dbReference type="SUPFAM" id="SSF55811">
    <property type="entry name" value="Nudix"/>
    <property type="match status" value="1"/>
</dbReference>
<dbReference type="InterPro" id="IPR015797">
    <property type="entry name" value="NUDIX_hydrolase-like_dom_sf"/>
</dbReference>
<keyword evidence="3" id="KW-0479">Metal-binding</keyword>
<dbReference type="PANTHER" id="PTHR12318">
    <property type="entry name" value="TESTOSTERONE-REGULATED PROTEIN RP2"/>
    <property type="match status" value="1"/>
</dbReference>
<evidence type="ECO:0000256" key="4">
    <source>
        <dbReference type="ARBA" id="ARBA00022801"/>
    </source>
</evidence>
<dbReference type="Gene3D" id="3.90.79.10">
    <property type="entry name" value="Nucleoside Triphosphate Pyrophosphohydrolase"/>
    <property type="match status" value="2"/>
</dbReference>
<accession>A0A1G9D7M6</accession>
<dbReference type="Proteomes" id="UP000198701">
    <property type="component" value="Unassembled WGS sequence"/>
</dbReference>
<gene>
    <name evidence="7" type="ORF">SAMN05216282_108105</name>
</gene>
<evidence type="ECO:0000256" key="6">
    <source>
        <dbReference type="ARBA" id="ARBA00023211"/>
    </source>
</evidence>
<reference evidence="7 8" key="1">
    <citation type="submission" date="2016-10" db="EMBL/GenBank/DDBJ databases">
        <authorList>
            <person name="de Groot N.N."/>
        </authorList>
    </citation>
    <scope>NUCLEOTIDE SEQUENCE [LARGE SCALE GENOMIC DNA]</scope>
    <source>
        <strain evidence="7 8">CGMCC 1.5382</strain>
    </source>
</reference>
<keyword evidence="6" id="KW-0464">Manganese</keyword>
<dbReference type="InterPro" id="IPR000086">
    <property type="entry name" value="NUDIX_hydrolase_dom"/>
</dbReference>
<protein>
    <submittedName>
        <fullName evidence="7">ADP-ribose pyrophosphatase YjhB, NUDIX family</fullName>
    </submittedName>
</protein>
<evidence type="ECO:0000256" key="2">
    <source>
        <dbReference type="ARBA" id="ARBA00001946"/>
    </source>
</evidence>
<dbReference type="GO" id="GO:0046872">
    <property type="term" value="F:metal ion binding"/>
    <property type="evidence" value="ECO:0007669"/>
    <property type="project" value="UniProtKB-KW"/>
</dbReference>
<dbReference type="PANTHER" id="PTHR12318:SF0">
    <property type="entry name" value="ACYL-COENZYME A DIPHOSPHATASE NUDT19"/>
    <property type="match status" value="1"/>
</dbReference>
<dbReference type="PRINTS" id="PR00502">
    <property type="entry name" value="NUDIXFAMILY"/>
</dbReference>
<dbReference type="InterPro" id="IPR039121">
    <property type="entry name" value="NUDT19"/>
</dbReference>
<dbReference type="OrthoDB" id="7183442at2"/>
<dbReference type="RefSeq" id="WP_092323372.1">
    <property type="nucleotide sequence ID" value="NZ_FNFU01000008.1"/>
</dbReference>
<evidence type="ECO:0000256" key="5">
    <source>
        <dbReference type="ARBA" id="ARBA00022842"/>
    </source>
</evidence>
<comment type="cofactor">
    <cofactor evidence="1">
        <name>Mn(2+)</name>
        <dbReference type="ChEBI" id="CHEBI:29035"/>
    </cofactor>
</comment>
<dbReference type="PROSITE" id="PS51462">
    <property type="entry name" value="NUDIX"/>
    <property type="match status" value="1"/>
</dbReference>
<evidence type="ECO:0000256" key="1">
    <source>
        <dbReference type="ARBA" id="ARBA00001936"/>
    </source>
</evidence>
<dbReference type="AlphaFoldDB" id="A0A1G9D7M6"/>
<keyword evidence="4" id="KW-0378">Hydrolase</keyword>
<comment type="cofactor">
    <cofactor evidence="2">
        <name>Mg(2+)</name>
        <dbReference type="ChEBI" id="CHEBI:18420"/>
    </cofactor>
</comment>
<dbReference type="STRING" id="386301.SAMN05216282_108105"/>
<dbReference type="EMBL" id="FNFU01000008">
    <property type="protein sequence ID" value="SDK59907.1"/>
    <property type="molecule type" value="Genomic_DNA"/>
</dbReference>
<dbReference type="CDD" id="cd18870">
    <property type="entry name" value="NUDIX_AcylCoAdiphos_Nudt19"/>
    <property type="match status" value="1"/>
</dbReference>
<name>A0A1G9D7M6_9MICO</name>